<dbReference type="VEuPathDB" id="TriTrypDB:Tc_MARK_8507"/>
<dbReference type="VEuPathDB" id="TriTrypDB:TCSYLVIO_009970"/>
<organism evidence="1 2">
    <name type="scientific">Trypanosoma cruzi</name>
    <dbReference type="NCBI Taxonomy" id="5693"/>
    <lineage>
        <taxon>Eukaryota</taxon>
        <taxon>Discoba</taxon>
        <taxon>Euglenozoa</taxon>
        <taxon>Kinetoplastea</taxon>
        <taxon>Metakinetoplastina</taxon>
        <taxon>Trypanosomatida</taxon>
        <taxon>Trypanosomatidae</taxon>
        <taxon>Trypanosoma</taxon>
        <taxon>Schizotrypanum</taxon>
    </lineage>
</organism>
<proteinExistence type="predicted"/>
<name>A0A2V2VPN4_TRYCR</name>
<accession>A0A2V2VPN4</accession>
<evidence type="ECO:0000313" key="2">
    <source>
        <dbReference type="Proteomes" id="UP000246121"/>
    </source>
</evidence>
<dbReference type="VEuPathDB" id="TriTrypDB:TcG_02470"/>
<dbReference type="InterPro" id="IPR012340">
    <property type="entry name" value="NA-bd_OB-fold"/>
</dbReference>
<dbReference type="EMBL" id="PRFA01000013">
    <property type="protein sequence ID" value="PWU98114.1"/>
    <property type="molecule type" value="Genomic_DNA"/>
</dbReference>
<dbReference type="VEuPathDB" id="TriTrypDB:TcCLB.506007.10"/>
<sequence>MRGSVMFLRASRPLLEKATSTLRHAVEVAYASGILGPVPRSLKGAFEADVFAPTFVADPMRPRQQIGMGGSDYCNERARDRIRFASRCAEEASVAASSLGVSIAHVEGVVRRVECGSVDADTVLQLILELEEGNERIPFAARWRPACSESLRGLKNGTYVADAKQRLEGKRVVLSGRLQVEERYDLHSNMLHKVPTLILPSTPSLEGSCLSVLSD</sequence>
<dbReference type="AlphaFoldDB" id="A0A2V2VPN4"/>
<protein>
    <submittedName>
        <fullName evidence="1">Putative MP24</fullName>
    </submittedName>
</protein>
<dbReference type="VEuPathDB" id="TriTrypDB:C4B63_13g204"/>
<comment type="caution">
    <text evidence="1">The sequence shown here is derived from an EMBL/GenBank/DDBJ whole genome shotgun (WGS) entry which is preliminary data.</text>
</comment>
<evidence type="ECO:0000313" key="1">
    <source>
        <dbReference type="EMBL" id="PWU98114.1"/>
    </source>
</evidence>
<dbReference type="CDD" id="cd23513">
    <property type="entry name" value="KREPA4"/>
    <property type="match status" value="1"/>
</dbReference>
<dbReference type="VEuPathDB" id="TriTrypDB:TcCLB.510295.20"/>
<dbReference type="VEuPathDB" id="TriTrypDB:TcCL_ESM02086"/>
<dbReference type="Proteomes" id="UP000246121">
    <property type="component" value="Unassembled WGS sequence"/>
</dbReference>
<dbReference type="VEuPathDB" id="TriTrypDB:TcYC6_0080040"/>
<dbReference type="VEuPathDB" id="TriTrypDB:C3747_73g18"/>
<dbReference type="VEuPathDB" id="TriTrypDB:ECC02_003874"/>
<dbReference type="Gene3D" id="2.40.50.140">
    <property type="entry name" value="Nucleic acid-binding proteins"/>
    <property type="match status" value="1"/>
</dbReference>
<dbReference type="VEuPathDB" id="TriTrypDB:TcBrA4_0003890"/>
<dbReference type="VEuPathDB" id="TriTrypDB:BCY84_16168"/>
<reference evidence="1 2" key="1">
    <citation type="journal article" date="2018" name="Microb. Genom.">
        <title>Expanding an expanded genome: long-read sequencing of Trypanosoma cruzi.</title>
        <authorList>
            <person name="Berna L."/>
            <person name="Rodriguez M."/>
            <person name="Chiribao M.L."/>
            <person name="Parodi-Talice A."/>
            <person name="Pita S."/>
            <person name="Rijo G."/>
            <person name="Alvarez-Valin F."/>
            <person name="Robello C."/>
        </authorList>
    </citation>
    <scope>NUCLEOTIDE SEQUENCE [LARGE SCALE GENOMIC DNA]</scope>
    <source>
        <strain evidence="1 2">Dm28c</strain>
    </source>
</reference>
<gene>
    <name evidence="1" type="ORF">C4B63_13g204</name>
</gene>